<reference evidence="3 4" key="1">
    <citation type="submission" date="2019-07" db="EMBL/GenBank/DDBJ databases">
        <title>Whole genome shotgun sequence of Chitinophaga cymbidii NBRC 109752.</title>
        <authorList>
            <person name="Hosoyama A."/>
            <person name="Uohara A."/>
            <person name="Ohji S."/>
            <person name="Ichikawa N."/>
        </authorList>
    </citation>
    <scope>NUCLEOTIDE SEQUENCE [LARGE SCALE GENOMIC DNA]</scope>
    <source>
        <strain evidence="3 4">NBRC 109752</strain>
    </source>
</reference>
<protein>
    <recommendedName>
        <fullName evidence="2">Transcription factor zinc-finger domain-containing protein</fullName>
    </recommendedName>
</protein>
<feature type="domain" description="Transcription factor zinc-finger" evidence="2">
    <location>
        <begin position="2"/>
        <end position="30"/>
    </location>
</feature>
<feature type="region of interest" description="Disordered" evidence="1">
    <location>
        <begin position="36"/>
        <end position="74"/>
    </location>
</feature>
<sequence>MTHRNNIEIDYCPSCRGVWLDKGELDKLLEYDARAGNDRERNDRRDDRGKYDDYHKHQHPRKKKGFLGDFFDFD</sequence>
<evidence type="ECO:0000256" key="1">
    <source>
        <dbReference type="SAM" id="MobiDB-lite"/>
    </source>
</evidence>
<evidence type="ECO:0000313" key="4">
    <source>
        <dbReference type="Proteomes" id="UP000321436"/>
    </source>
</evidence>
<dbReference type="InterPro" id="IPR027392">
    <property type="entry name" value="TF_Znf"/>
</dbReference>
<dbReference type="EMBL" id="BKAU01000004">
    <property type="protein sequence ID" value="GEP97215.1"/>
    <property type="molecule type" value="Genomic_DNA"/>
</dbReference>
<accession>A0A512RND7</accession>
<dbReference type="Proteomes" id="UP000321436">
    <property type="component" value="Unassembled WGS sequence"/>
</dbReference>
<gene>
    <name evidence="3" type="ORF">CCY01nite_34750</name>
</gene>
<keyword evidence="4" id="KW-1185">Reference proteome</keyword>
<dbReference type="Pfam" id="PF13453">
    <property type="entry name" value="Zn_ribbon_TFIIB"/>
    <property type="match status" value="1"/>
</dbReference>
<feature type="compositionally biased region" description="Basic residues" evidence="1">
    <location>
        <begin position="56"/>
        <end position="65"/>
    </location>
</feature>
<organism evidence="3 4">
    <name type="scientific">Chitinophaga cymbidii</name>
    <dbReference type="NCBI Taxonomy" id="1096750"/>
    <lineage>
        <taxon>Bacteria</taxon>
        <taxon>Pseudomonadati</taxon>
        <taxon>Bacteroidota</taxon>
        <taxon>Chitinophagia</taxon>
        <taxon>Chitinophagales</taxon>
        <taxon>Chitinophagaceae</taxon>
        <taxon>Chitinophaga</taxon>
    </lineage>
</organism>
<feature type="compositionally biased region" description="Basic and acidic residues" evidence="1">
    <location>
        <begin position="36"/>
        <end position="55"/>
    </location>
</feature>
<comment type="caution">
    <text evidence="3">The sequence shown here is derived from an EMBL/GenBank/DDBJ whole genome shotgun (WGS) entry which is preliminary data.</text>
</comment>
<proteinExistence type="predicted"/>
<dbReference type="AlphaFoldDB" id="A0A512RND7"/>
<name>A0A512RND7_9BACT</name>
<evidence type="ECO:0000259" key="2">
    <source>
        <dbReference type="Pfam" id="PF13453"/>
    </source>
</evidence>
<evidence type="ECO:0000313" key="3">
    <source>
        <dbReference type="EMBL" id="GEP97215.1"/>
    </source>
</evidence>